<feature type="domain" description="MYND-type" evidence="5">
    <location>
        <begin position="13"/>
        <end position="54"/>
    </location>
</feature>
<dbReference type="Gene3D" id="6.10.140.2220">
    <property type="match status" value="1"/>
</dbReference>
<dbReference type="SUPFAM" id="SSF144232">
    <property type="entry name" value="HIT/MYND zinc finger-like"/>
    <property type="match status" value="1"/>
</dbReference>
<gene>
    <name evidence="6" type="ORF">RHOBADRAFT_42204</name>
</gene>
<proteinExistence type="predicted"/>
<dbReference type="GeneID" id="28974471"/>
<reference evidence="6 7" key="1">
    <citation type="journal article" date="2015" name="Front. Microbiol.">
        <title>Genome sequence of the plant growth promoting endophytic yeast Rhodotorula graminis WP1.</title>
        <authorList>
            <person name="Firrincieli A."/>
            <person name="Otillar R."/>
            <person name="Salamov A."/>
            <person name="Schmutz J."/>
            <person name="Khan Z."/>
            <person name="Redman R.S."/>
            <person name="Fleck N.D."/>
            <person name="Lindquist E."/>
            <person name="Grigoriev I.V."/>
            <person name="Doty S.L."/>
        </authorList>
    </citation>
    <scope>NUCLEOTIDE SEQUENCE [LARGE SCALE GENOMIC DNA]</scope>
    <source>
        <strain evidence="6 7">WP1</strain>
    </source>
</reference>
<evidence type="ECO:0000259" key="5">
    <source>
        <dbReference type="PROSITE" id="PS50865"/>
    </source>
</evidence>
<dbReference type="RefSeq" id="XP_018273040.1">
    <property type="nucleotide sequence ID" value="XM_018414023.1"/>
</dbReference>
<protein>
    <recommendedName>
        <fullName evidence="5">MYND-type domain-containing protein</fullName>
    </recommendedName>
</protein>
<evidence type="ECO:0000313" key="7">
    <source>
        <dbReference type="Proteomes" id="UP000053890"/>
    </source>
</evidence>
<dbReference type="Proteomes" id="UP000053890">
    <property type="component" value="Unassembled WGS sequence"/>
</dbReference>
<dbReference type="PROSITE" id="PS50865">
    <property type="entry name" value="ZF_MYND_2"/>
    <property type="match status" value="1"/>
</dbReference>
<dbReference type="Pfam" id="PF01753">
    <property type="entry name" value="zf-MYND"/>
    <property type="match status" value="1"/>
</dbReference>
<sequence>MASAPSSSPERACAHCHKDLEPAVKLLTCSACKSVFYCSPDDQKLDWKRHKPACLSRRHTEPYIAHIDYDRSSTDHSP</sequence>
<evidence type="ECO:0000313" key="6">
    <source>
        <dbReference type="EMBL" id="KPV76991.1"/>
    </source>
</evidence>
<evidence type="ECO:0000256" key="2">
    <source>
        <dbReference type="ARBA" id="ARBA00022771"/>
    </source>
</evidence>
<keyword evidence="1" id="KW-0479">Metal-binding</keyword>
<dbReference type="InterPro" id="IPR002893">
    <property type="entry name" value="Znf_MYND"/>
</dbReference>
<keyword evidence="7" id="KW-1185">Reference proteome</keyword>
<organism evidence="6 7">
    <name type="scientific">Rhodotorula graminis (strain WP1)</name>
    <dbReference type="NCBI Taxonomy" id="578459"/>
    <lineage>
        <taxon>Eukaryota</taxon>
        <taxon>Fungi</taxon>
        <taxon>Dikarya</taxon>
        <taxon>Basidiomycota</taxon>
        <taxon>Pucciniomycotina</taxon>
        <taxon>Microbotryomycetes</taxon>
        <taxon>Sporidiobolales</taxon>
        <taxon>Sporidiobolaceae</taxon>
        <taxon>Rhodotorula</taxon>
    </lineage>
</organism>
<evidence type="ECO:0000256" key="4">
    <source>
        <dbReference type="PROSITE-ProRule" id="PRU00134"/>
    </source>
</evidence>
<keyword evidence="2 4" id="KW-0863">Zinc-finger</keyword>
<dbReference type="GO" id="GO:0008270">
    <property type="term" value="F:zinc ion binding"/>
    <property type="evidence" value="ECO:0007669"/>
    <property type="project" value="UniProtKB-KW"/>
</dbReference>
<dbReference type="AlphaFoldDB" id="A0A194SC68"/>
<evidence type="ECO:0000256" key="3">
    <source>
        <dbReference type="ARBA" id="ARBA00022833"/>
    </source>
</evidence>
<dbReference type="OrthoDB" id="432970at2759"/>
<accession>A0A194SC68</accession>
<evidence type="ECO:0000256" key="1">
    <source>
        <dbReference type="ARBA" id="ARBA00022723"/>
    </source>
</evidence>
<name>A0A194SC68_RHOGW</name>
<keyword evidence="3" id="KW-0862">Zinc</keyword>
<dbReference type="EMBL" id="KQ474075">
    <property type="protein sequence ID" value="KPV76991.1"/>
    <property type="molecule type" value="Genomic_DNA"/>
</dbReference>